<dbReference type="EMBL" id="NMTS02000056">
    <property type="protein sequence ID" value="PLK29139.1"/>
    <property type="molecule type" value="Genomic_DNA"/>
</dbReference>
<evidence type="ECO:0000313" key="2">
    <source>
        <dbReference type="Proteomes" id="UP000221015"/>
    </source>
</evidence>
<dbReference type="RefSeq" id="WP_097781537.1">
    <property type="nucleotide sequence ID" value="NZ_NMTS02000056.1"/>
</dbReference>
<accession>A0A2J4JMP9</accession>
<comment type="caution">
    <text evidence="1">The sequence shown here is derived from an EMBL/GenBank/DDBJ whole genome shotgun (WGS) entry which is preliminary data.</text>
</comment>
<gene>
    <name evidence="1" type="ORF">CGS50_008370</name>
</gene>
<organism evidence="1 2">
    <name type="scientific">Faecalibacterium prausnitzii</name>
    <dbReference type="NCBI Taxonomy" id="853"/>
    <lineage>
        <taxon>Bacteria</taxon>
        <taxon>Bacillati</taxon>
        <taxon>Bacillota</taxon>
        <taxon>Clostridia</taxon>
        <taxon>Eubacteriales</taxon>
        <taxon>Oscillospiraceae</taxon>
        <taxon>Faecalibacterium</taxon>
    </lineage>
</organism>
<proteinExistence type="predicted"/>
<evidence type="ECO:0000313" key="1">
    <source>
        <dbReference type="EMBL" id="PLK29139.1"/>
    </source>
</evidence>
<dbReference type="AlphaFoldDB" id="A0A2J4JMP9"/>
<protein>
    <submittedName>
        <fullName evidence="1">Uncharacterized protein</fullName>
    </submittedName>
</protein>
<reference evidence="1 2" key="1">
    <citation type="journal article" date="2017" name="Front. Microbiol.">
        <title>New Insights into the Diversity of the Genus Faecalibacterium.</title>
        <authorList>
            <person name="Benevides L."/>
            <person name="Burman S."/>
            <person name="Martin R."/>
            <person name="Robert V."/>
            <person name="Thomas M."/>
            <person name="Miquel S."/>
            <person name="Chain F."/>
            <person name="Sokol H."/>
            <person name="Bermudez-Humaran L.G."/>
            <person name="Morrison M."/>
            <person name="Langella P."/>
            <person name="Azevedo V.A."/>
            <person name="Chatel J.M."/>
            <person name="Soares S."/>
        </authorList>
    </citation>
    <scope>NUCLEOTIDE SEQUENCE [LARGE SCALE GENOMIC DNA]</scope>
    <source>
        <strain evidence="1 2">CNCM I 4542</strain>
    </source>
</reference>
<sequence>MPELLKAPVTPAQQARDTLLGALVGLARATTNEPKTDDTDEVLNAGLRLAAQPDAPEERLQRMLAIVQTEKHRVAPGCATCAMPCGNTNDYDFVRLWAAPESIRTLKLQMLSAAFALAQKRPQGQAQAAVYQLLFTLAEDWDEELLTPVVQRAKELCRE</sequence>
<dbReference type="Proteomes" id="UP000221015">
    <property type="component" value="Unassembled WGS sequence"/>
</dbReference>
<name>A0A2J4JMP9_9FIRM</name>